<dbReference type="Pfam" id="PF26138">
    <property type="entry name" value="DUF8040"/>
    <property type="match status" value="1"/>
</dbReference>
<dbReference type="InParanoid" id="A0A0C3NJ04"/>
<gene>
    <name evidence="2" type="ORF">M404DRAFT_151610</name>
</gene>
<protein>
    <recommendedName>
        <fullName evidence="1">DUF8040 domain-containing protein</fullName>
    </recommendedName>
</protein>
<feature type="non-terminal residue" evidence="2">
    <location>
        <position position="1"/>
    </location>
</feature>
<feature type="domain" description="DUF8040" evidence="1">
    <location>
        <begin position="1"/>
        <end position="47"/>
    </location>
</feature>
<dbReference type="Proteomes" id="UP000054217">
    <property type="component" value="Unassembled WGS sequence"/>
</dbReference>
<dbReference type="InterPro" id="IPR058353">
    <property type="entry name" value="DUF8040"/>
</dbReference>
<keyword evidence="3" id="KW-1185">Reference proteome</keyword>
<dbReference type="GO" id="GO:0043565">
    <property type="term" value="F:sequence-specific DNA binding"/>
    <property type="evidence" value="ECO:0007669"/>
    <property type="project" value="InterPro"/>
</dbReference>
<dbReference type="OrthoDB" id="2430314at2759"/>
<proteinExistence type="predicted"/>
<accession>A0A0C3NJ04</accession>
<dbReference type="HOGENOM" id="CLU_200854_1_0_1"/>
<organism evidence="2 3">
    <name type="scientific">Pisolithus tinctorius Marx 270</name>
    <dbReference type="NCBI Taxonomy" id="870435"/>
    <lineage>
        <taxon>Eukaryota</taxon>
        <taxon>Fungi</taxon>
        <taxon>Dikarya</taxon>
        <taxon>Basidiomycota</taxon>
        <taxon>Agaricomycotina</taxon>
        <taxon>Agaricomycetes</taxon>
        <taxon>Agaricomycetidae</taxon>
        <taxon>Boletales</taxon>
        <taxon>Sclerodermatineae</taxon>
        <taxon>Pisolithaceae</taxon>
        <taxon>Pisolithus</taxon>
    </lineage>
</organism>
<name>A0A0C3NJ04_PISTI</name>
<reference evidence="3" key="2">
    <citation type="submission" date="2015-01" db="EMBL/GenBank/DDBJ databases">
        <title>Evolutionary Origins and Diversification of the Mycorrhizal Mutualists.</title>
        <authorList>
            <consortium name="DOE Joint Genome Institute"/>
            <consortium name="Mycorrhizal Genomics Consortium"/>
            <person name="Kohler A."/>
            <person name="Kuo A."/>
            <person name="Nagy L.G."/>
            <person name="Floudas D."/>
            <person name="Copeland A."/>
            <person name="Barry K.W."/>
            <person name="Cichocki N."/>
            <person name="Veneault-Fourrey C."/>
            <person name="LaButti K."/>
            <person name="Lindquist E.A."/>
            <person name="Lipzen A."/>
            <person name="Lundell T."/>
            <person name="Morin E."/>
            <person name="Murat C."/>
            <person name="Riley R."/>
            <person name="Ohm R."/>
            <person name="Sun H."/>
            <person name="Tunlid A."/>
            <person name="Henrissat B."/>
            <person name="Grigoriev I.V."/>
            <person name="Hibbett D.S."/>
            <person name="Martin F."/>
        </authorList>
    </citation>
    <scope>NUCLEOTIDE SEQUENCE [LARGE SCALE GENOMIC DNA]</scope>
    <source>
        <strain evidence="3">Marx 270</strain>
    </source>
</reference>
<dbReference type="EMBL" id="KN831992">
    <property type="protein sequence ID" value="KIO00965.1"/>
    <property type="molecule type" value="Genomic_DNA"/>
</dbReference>
<evidence type="ECO:0000259" key="1">
    <source>
        <dbReference type="Pfam" id="PF26138"/>
    </source>
</evidence>
<dbReference type="AlphaFoldDB" id="A0A0C3NJ04"/>
<dbReference type="SUPFAM" id="SSF48295">
    <property type="entry name" value="TrpR-like"/>
    <property type="match status" value="1"/>
</dbReference>
<evidence type="ECO:0000313" key="2">
    <source>
        <dbReference type="EMBL" id="KIO00965.1"/>
    </source>
</evidence>
<evidence type="ECO:0000313" key="3">
    <source>
        <dbReference type="Proteomes" id="UP000054217"/>
    </source>
</evidence>
<reference evidence="2 3" key="1">
    <citation type="submission" date="2014-04" db="EMBL/GenBank/DDBJ databases">
        <authorList>
            <consortium name="DOE Joint Genome Institute"/>
            <person name="Kuo A."/>
            <person name="Kohler A."/>
            <person name="Costa M.D."/>
            <person name="Nagy L.G."/>
            <person name="Floudas D."/>
            <person name="Copeland A."/>
            <person name="Barry K.W."/>
            <person name="Cichocki N."/>
            <person name="Veneault-Fourrey C."/>
            <person name="LaButti K."/>
            <person name="Lindquist E.A."/>
            <person name="Lipzen A."/>
            <person name="Lundell T."/>
            <person name="Morin E."/>
            <person name="Murat C."/>
            <person name="Sun H."/>
            <person name="Tunlid A."/>
            <person name="Henrissat B."/>
            <person name="Grigoriev I.V."/>
            <person name="Hibbett D.S."/>
            <person name="Martin F."/>
            <person name="Nordberg H.P."/>
            <person name="Cantor M.N."/>
            <person name="Hua S.X."/>
        </authorList>
    </citation>
    <scope>NUCLEOTIDE SEQUENCE [LARGE SCALE GENOMIC DNA]</scope>
    <source>
        <strain evidence="2 3">Marx 270</strain>
    </source>
</reference>
<dbReference type="InterPro" id="IPR010921">
    <property type="entry name" value="Trp_repressor/repl_initiator"/>
</dbReference>
<sequence>SKHITLEEQLAIFLYTSVTSLSIRHVGECFQRSNSTILKYFKKILFTFSSCDIYSKYI</sequence>